<evidence type="ECO:0000313" key="1">
    <source>
        <dbReference type="EMBL" id="CAG8653367.1"/>
    </source>
</evidence>
<proteinExistence type="predicted"/>
<dbReference type="Proteomes" id="UP000789572">
    <property type="component" value="Unassembled WGS sequence"/>
</dbReference>
<dbReference type="EMBL" id="CAJVPJ010004565">
    <property type="protein sequence ID" value="CAG8653367.1"/>
    <property type="molecule type" value="Genomic_DNA"/>
</dbReference>
<sequence length="95" mass="11062">MSRAEHDINKRIARTGGHNVLNRIIDAERPYDSISMIFDDETPIQWACHVRMSLQELLGPGAPRSTYHQYCLHASYTQGANFDKYKYSRSRPYED</sequence>
<protein>
    <submittedName>
        <fullName evidence="1">4532_t:CDS:1</fullName>
    </submittedName>
</protein>
<name>A0A9N9H7Q3_9GLOM</name>
<organism evidence="1 2">
    <name type="scientific">Paraglomus occultum</name>
    <dbReference type="NCBI Taxonomy" id="144539"/>
    <lineage>
        <taxon>Eukaryota</taxon>
        <taxon>Fungi</taxon>
        <taxon>Fungi incertae sedis</taxon>
        <taxon>Mucoromycota</taxon>
        <taxon>Glomeromycotina</taxon>
        <taxon>Glomeromycetes</taxon>
        <taxon>Paraglomerales</taxon>
        <taxon>Paraglomeraceae</taxon>
        <taxon>Paraglomus</taxon>
    </lineage>
</organism>
<dbReference type="AlphaFoldDB" id="A0A9N9H7Q3"/>
<accession>A0A9N9H7Q3</accession>
<keyword evidence="2" id="KW-1185">Reference proteome</keyword>
<feature type="non-terminal residue" evidence="1">
    <location>
        <position position="95"/>
    </location>
</feature>
<gene>
    <name evidence="1" type="ORF">POCULU_LOCUS10071</name>
</gene>
<comment type="caution">
    <text evidence="1">The sequence shown here is derived from an EMBL/GenBank/DDBJ whole genome shotgun (WGS) entry which is preliminary data.</text>
</comment>
<evidence type="ECO:0000313" key="2">
    <source>
        <dbReference type="Proteomes" id="UP000789572"/>
    </source>
</evidence>
<reference evidence="1" key="1">
    <citation type="submission" date="2021-06" db="EMBL/GenBank/DDBJ databases">
        <authorList>
            <person name="Kallberg Y."/>
            <person name="Tangrot J."/>
            <person name="Rosling A."/>
        </authorList>
    </citation>
    <scope>NUCLEOTIDE SEQUENCE</scope>
    <source>
        <strain evidence="1">IA702</strain>
    </source>
</reference>
<dbReference type="OrthoDB" id="2403321at2759"/>